<dbReference type="AlphaFoldDB" id="A0A9D4G660"/>
<proteinExistence type="predicted"/>
<organism evidence="1 2">
    <name type="scientific">Dreissena polymorpha</name>
    <name type="common">Zebra mussel</name>
    <name type="synonym">Mytilus polymorpha</name>
    <dbReference type="NCBI Taxonomy" id="45954"/>
    <lineage>
        <taxon>Eukaryota</taxon>
        <taxon>Metazoa</taxon>
        <taxon>Spiralia</taxon>
        <taxon>Lophotrochozoa</taxon>
        <taxon>Mollusca</taxon>
        <taxon>Bivalvia</taxon>
        <taxon>Autobranchia</taxon>
        <taxon>Heteroconchia</taxon>
        <taxon>Euheterodonta</taxon>
        <taxon>Imparidentia</taxon>
        <taxon>Neoheterodontei</taxon>
        <taxon>Myida</taxon>
        <taxon>Dreissenoidea</taxon>
        <taxon>Dreissenidae</taxon>
        <taxon>Dreissena</taxon>
    </lineage>
</organism>
<reference evidence="1" key="2">
    <citation type="submission" date="2020-11" db="EMBL/GenBank/DDBJ databases">
        <authorList>
            <person name="McCartney M.A."/>
            <person name="Auch B."/>
            <person name="Kono T."/>
            <person name="Mallez S."/>
            <person name="Becker A."/>
            <person name="Gohl D.M."/>
            <person name="Silverstein K.A.T."/>
            <person name="Koren S."/>
            <person name="Bechman K.B."/>
            <person name="Herman A."/>
            <person name="Abrahante J.E."/>
            <person name="Garbe J."/>
        </authorList>
    </citation>
    <scope>NUCLEOTIDE SEQUENCE</scope>
    <source>
        <strain evidence="1">Duluth1</strain>
        <tissue evidence="1">Whole animal</tissue>
    </source>
</reference>
<accession>A0A9D4G660</accession>
<protein>
    <submittedName>
        <fullName evidence="1">Uncharacterized protein</fullName>
    </submittedName>
</protein>
<evidence type="ECO:0000313" key="2">
    <source>
        <dbReference type="Proteomes" id="UP000828390"/>
    </source>
</evidence>
<gene>
    <name evidence="1" type="ORF">DPMN_137812</name>
</gene>
<dbReference type="Proteomes" id="UP000828390">
    <property type="component" value="Unassembled WGS sequence"/>
</dbReference>
<keyword evidence="2" id="KW-1185">Reference proteome</keyword>
<name>A0A9D4G660_DREPO</name>
<reference evidence="1" key="1">
    <citation type="journal article" date="2019" name="bioRxiv">
        <title>The Genome of the Zebra Mussel, Dreissena polymorpha: A Resource for Invasive Species Research.</title>
        <authorList>
            <person name="McCartney M.A."/>
            <person name="Auch B."/>
            <person name="Kono T."/>
            <person name="Mallez S."/>
            <person name="Zhang Y."/>
            <person name="Obille A."/>
            <person name="Becker A."/>
            <person name="Abrahante J.E."/>
            <person name="Garbe J."/>
            <person name="Badalamenti J.P."/>
            <person name="Herman A."/>
            <person name="Mangelson H."/>
            <person name="Liachko I."/>
            <person name="Sullivan S."/>
            <person name="Sone E.D."/>
            <person name="Koren S."/>
            <person name="Silverstein K.A.T."/>
            <person name="Beckman K.B."/>
            <person name="Gohl D.M."/>
        </authorList>
    </citation>
    <scope>NUCLEOTIDE SEQUENCE</scope>
    <source>
        <strain evidence="1">Duluth1</strain>
        <tissue evidence="1">Whole animal</tissue>
    </source>
</reference>
<dbReference type="EMBL" id="JAIWYP010000006">
    <property type="protein sequence ID" value="KAH3809443.1"/>
    <property type="molecule type" value="Genomic_DNA"/>
</dbReference>
<evidence type="ECO:0000313" key="1">
    <source>
        <dbReference type="EMBL" id="KAH3809443.1"/>
    </source>
</evidence>
<sequence length="50" mass="5574">MAHKAATAHWLMSLTGLYTWVERSKRGINLFLTEKSSGLGGIRIMDLTIP</sequence>
<comment type="caution">
    <text evidence="1">The sequence shown here is derived from an EMBL/GenBank/DDBJ whole genome shotgun (WGS) entry which is preliminary data.</text>
</comment>